<feature type="compositionally biased region" description="Basic and acidic residues" evidence="1">
    <location>
        <begin position="44"/>
        <end position="65"/>
    </location>
</feature>
<name>A0A4Q4ZIA7_9ACTN</name>
<proteinExistence type="predicted"/>
<reference evidence="2 3" key="1">
    <citation type="submission" date="2019-01" db="EMBL/GenBank/DDBJ databases">
        <title>Nocardioides guangzhouensis sp. nov., an actinobacterium isolated from soil.</title>
        <authorList>
            <person name="Fu Y."/>
            <person name="Cai Y."/>
            <person name="Lin Z."/>
            <person name="Chen P."/>
        </authorList>
    </citation>
    <scope>NUCLEOTIDE SEQUENCE [LARGE SCALE GENOMIC DNA]</scope>
    <source>
        <strain evidence="2 3">130</strain>
    </source>
</reference>
<dbReference type="AlphaFoldDB" id="A0A4Q4ZIA7"/>
<accession>A0A4Q4ZIA7</accession>
<feature type="compositionally biased region" description="Basic residues" evidence="1">
    <location>
        <begin position="1"/>
        <end position="10"/>
    </location>
</feature>
<keyword evidence="3" id="KW-1185">Reference proteome</keyword>
<sequence>MASVTGHRHGPPPPHPDTPNRSRVPREVWSPRTVGSIGWSGLREGGDRPGGDRPGGDRPGGDARPEGQLLVVAGRGGDRRRQQHRRAAQAPGGDHPAAGQHARRAGVRTMRSCCGHPGTRRHGSVPCSRPSSVPLSWWCSRRC</sequence>
<feature type="region of interest" description="Disordered" evidence="1">
    <location>
        <begin position="1"/>
        <end position="108"/>
    </location>
</feature>
<dbReference type="Proteomes" id="UP000295198">
    <property type="component" value="Unassembled WGS sequence"/>
</dbReference>
<evidence type="ECO:0000256" key="1">
    <source>
        <dbReference type="SAM" id="MobiDB-lite"/>
    </source>
</evidence>
<comment type="caution">
    <text evidence="2">The sequence shown here is derived from an EMBL/GenBank/DDBJ whole genome shotgun (WGS) entry which is preliminary data.</text>
</comment>
<evidence type="ECO:0000313" key="2">
    <source>
        <dbReference type="EMBL" id="RYP88017.1"/>
    </source>
</evidence>
<gene>
    <name evidence="2" type="ORF">EKO23_03980</name>
</gene>
<dbReference type="EMBL" id="SDKM01000004">
    <property type="protein sequence ID" value="RYP88017.1"/>
    <property type="molecule type" value="Genomic_DNA"/>
</dbReference>
<protein>
    <submittedName>
        <fullName evidence="2">Uncharacterized protein</fullName>
    </submittedName>
</protein>
<organism evidence="2 3">
    <name type="scientific">Nocardioides guangzhouensis</name>
    <dbReference type="NCBI Taxonomy" id="2497878"/>
    <lineage>
        <taxon>Bacteria</taxon>
        <taxon>Bacillati</taxon>
        <taxon>Actinomycetota</taxon>
        <taxon>Actinomycetes</taxon>
        <taxon>Propionibacteriales</taxon>
        <taxon>Nocardioidaceae</taxon>
        <taxon>Nocardioides</taxon>
    </lineage>
</organism>
<evidence type="ECO:0000313" key="3">
    <source>
        <dbReference type="Proteomes" id="UP000295198"/>
    </source>
</evidence>